<name>A0ABZ2ULV1_9FLAO</name>
<sequence>MISIFIDAVTEQKINISWETVIAVIGALAWLPWIFDKCSSSRIYGNVISYVLNGGTFNNKEGLLYFFKLSISCINKNVNIKSIDIYVKYPNTSEWKRGSIFWARTSTWTINNDEPQKKLTLPNDNFLGFINVLEKDKSNFYYLTFLVENTELQEFEKIKFEFVNHKNSKKSVEISREEIDEDRMLFDDSIWSS</sequence>
<evidence type="ECO:0008006" key="3">
    <source>
        <dbReference type="Google" id="ProtNLM"/>
    </source>
</evidence>
<evidence type="ECO:0000313" key="2">
    <source>
        <dbReference type="Proteomes" id="UP001623852"/>
    </source>
</evidence>
<organism evidence="1 2">
    <name type="scientific">Flavobacterium soyae</name>
    <dbReference type="NCBI Taxonomy" id="2903098"/>
    <lineage>
        <taxon>Bacteria</taxon>
        <taxon>Pseudomonadati</taxon>
        <taxon>Bacteroidota</taxon>
        <taxon>Flavobacteriia</taxon>
        <taxon>Flavobacteriales</taxon>
        <taxon>Flavobacteriaceae</taxon>
        <taxon>Flavobacterium</taxon>
    </lineage>
</organism>
<proteinExistence type="predicted"/>
<evidence type="ECO:0000313" key="1">
    <source>
        <dbReference type="EMBL" id="WYZ21269.1"/>
    </source>
</evidence>
<protein>
    <recommendedName>
        <fullName evidence="3">DUF4352 domain-containing protein</fullName>
    </recommendedName>
</protein>
<keyword evidence="2" id="KW-1185">Reference proteome</keyword>
<gene>
    <name evidence="1" type="ORF">AABD74_07340</name>
</gene>
<dbReference type="RefSeq" id="WP_406845105.1">
    <property type="nucleotide sequence ID" value="NZ_CP150845.1"/>
</dbReference>
<dbReference type="Proteomes" id="UP001623852">
    <property type="component" value="Chromosome"/>
</dbReference>
<reference evidence="1 2" key="1">
    <citation type="submission" date="2024-03" db="EMBL/GenBank/DDBJ databases">
        <title>Flavobacterium soyae.</title>
        <authorList>
            <person name="Zheng W."/>
        </authorList>
    </citation>
    <scope>NUCLEOTIDE SEQUENCE [LARGE SCALE GENOMIC DNA]</scope>
    <source>
        <strain evidence="1 2">55</strain>
    </source>
</reference>
<dbReference type="EMBL" id="CP150845">
    <property type="protein sequence ID" value="WYZ21269.1"/>
    <property type="molecule type" value="Genomic_DNA"/>
</dbReference>
<accession>A0ABZ2ULV1</accession>